<gene>
    <name evidence="2" type="ORF">ACFYKT_09270</name>
</gene>
<reference evidence="2 3" key="1">
    <citation type="submission" date="2024-08" db="EMBL/GenBank/DDBJ databases">
        <title>Two novel Cytobacillus novel species.</title>
        <authorList>
            <person name="Liu G."/>
        </authorList>
    </citation>
    <scope>NUCLEOTIDE SEQUENCE [LARGE SCALE GENOMIC DNA]</scope>
    <source>
        <strain evidence="2 3">FJAT-53684</strain>
    </source>
</reference>
<name>A0ABW6K0L0_9BACI</name>
<sequence length="328" mass="38121">MIVNERTIPIKIQKSEVLLRRIPENHWKRAEIVSDLAKRWAGFRGEQAVDFPLSKLPEKDYLIFHGIRLSNGKYSFQIDTLILTAFFALILEVKNYAGTLYFDPILDQLIQTNPNGEVKGYANPIEQARQQQIELEKWLKKRNIFIPIEFLIIISKPSTIIQTAPGYMKMLQKVLHVQFLLSRIEKISSSYKKEIISSKELKKVCRALLKEHTPETFDPLQFYKILSNEILTGALCDKCQSTLPLERHYGTWFCPKCQTKDKNAHIRAINDYFLLNNDPSISNQQFREFLHLSSASIAKKLLISMNLPFKGHYKDRVYLPHNLNQGKT</sequence>
<organism evidence="2 3">
    <name type="scientific">Cytobacillus mangrovibacter</name>
    <dbReference type="NCBI Taxonomy" id="3299024"/>
    <lineage>
        <taxon>Bacteria</taxon>
        <taxon>Bacillati</taxon>
        <taxon>Bacillota</taxon>
        <taxon>Bacilli</taxon>
        <taxon>Bacillales</taxon>
        <taxon>Bacillaceae</taxon>
        <taxon>Cytobacillus</taxon>
    </lineage>
</organism>
<dbReference type="EMBL" id="JBIACJ010000004">
    <property type="protein sequence ID" value="MFE8696525.1"/>
    <property type="molecule type" value="Genomic_DNA"/>
</dbReference>
<protein>
    <submittedName>
        <fullName evidence="2">Nuclease-related domain-containing protein</fullName>
    </submittedName>
</protein>
<comment type="caution">
    <text evidence="2">The sequence shown here is derived from an EMBL/GenBank/DDBJ whole genome shotgun (WGS) entry which is preliminary data.</text>
</comment>
<evidence type="ECO:0000259" key="1">
    <source>
        <dbReference type="PROSITE" id="PS50965"/>
    </source>
</evidence>
<proteinExistence type="predicted"/>
<evidence type="ECO:0000313" key="3">
    <source>
        <dbReference type="Proteomes" id="UP001601058"/>
    </source>
</evidence>
<dbReference type="Proteomes" id="UP001601058">
    <property type="component" value="Unassembled WGS sequence"/>
</dbReference>
<feature type="domain" description="NERD" evidence="1">
    <location>
        <begin position="41"/>
        <end position="158"/>
    </location>
</feature>
<accession>A0ABW6K0L0</accession>
<dbReference type="PROSITE" id="PS50965">
    <property type="entry name" value="NERD"/>
    <property type="match status" value="1"/>
</dbReference>
<dbReference type="Pfam" id="PF08378">
    <property type="entry name" value="NERD"/>
    <property type="match status" value="1"/>
</dbReference>
<keyword evidence="3" id="KW-1185">Reference proteome</keyword>
<evidence type="ECO:0000313" key="2">
    <source>
        <dbReference type="EMBL" id="MFE8696525.1"/>
    </source>
</evidence>
<dbReference type="RefSeq" id="WP_389218658.1">
    <property type="nucleotide sequence ID" value="NZ_JBIACJ010000004.1"/>
</dbReference>
<dbReference type="InterPro" id="IPR011528">
    <property type="entry name" value="NERD"/>
</dbReference>